<dbReference type="Gene3D" id="1.20.58.1970">
    <property type="match status" value="1"/>
</dbReference>
<comment type="similarity">
    <text evidence="2">Belongs to the COG4 family.</text>
</comment>
<keyword evidence="6" id="KW-0333">Golgi apparatus</keyword>
<dbReference type="InterPro" id="IPR048684">
    <property type="entry name" value="COG4_C"/>
</dbReference>
<sequence>MSNHSKAENVYSLNSESMSKTMAEIKAKFKSAATPTEIASLIEQIDSTVSQIDTTLHNYTTLNRQRLQQDITNIESLRTSKLSPTITESAALLNIFAAADELGHQLTFKIKSLDEEIGNVNKTLKYVEDMQLLKTNINQISYAIEHKNWESAARCIHTIQTKIPKELISSEFASVVIPSTEIPELPQMSIAKWTDQLTEVFKSQFTDAAKRRDVEKLTMYFQLFPLLEKEEVGLTCYAKFICEIINESSKNLTSTVNNIHSNDLKPGIFSIVTMQLFENVSMMLSQHGPLIKKYYISTYPDALTFVINKLQREVDLQIGIIADTFYDARRLEKVFQDIELYSFPILSKRLKETHEHEPSAMNNEDVADDEFLPIRFIGDLCSELSSILQSWSLYCKFIAIKYFNTSSDSGLPVPEIILKSNFTKKVNEKLLPSFEKLYRFYFRRSFEKSISIEELPSLEPYLLVTSTSTSTSTTKSKSPEQVPVSSVVEDLTLILNNTLRNAIHSGFPSAVKSFIVEAFNVVQQDLINGFFIKNLNENSPKYNHALTLITPETKESNVAGPGGLTSPRGSRSGTPEPISNARFFRGASSAFESVVSGSGAIVGSLQTMSTGNSTRLMNFIVYLNSIGVAQEYFNKVVNNIINSKDNGALIHSSFPFNKDSEKIVVIISQDFLSPFERVTGKILNESVINLYNQSIKQRLSILISELITDASNSNYILHSSSQINDPSILISFKSNWSSITKPYLQTLHPSIWNRLLRLIVVNLASLIERRLHSVLKRFQINEMGAIKLEKDLSFVINEVCQDNYHLREKFVRLTQLVLLVSMDDDEYEESSEPDLTHAEKEQSPKTDDGDGDEEMGGINWVLTPHERDQIRQYRA</sequence>
<keyword evidence="4" id="KW-0813">Transport</keyword>
<evidence type="ECO:0000256" key="9">
    <source>
        <dbReference type="SAM" id="MobiDB-lite"/>
    </source>
</evidence>
<feature type="domain" description="COG4 transport protein middle alpha-helical bundle" evidence="10">
    <location>
        <begin position="190"/>
        <end position="536"/>
    </location>
</feature>
<evidence type="ECO:0000256" key="2">
    <source>
        <dbReference type="ARBA" id="ARBA00009215"/>
    </source>
</evidence>
<feature type="compositionally biased region" description="Basic and acidic residues" evidence="9">
    <location>
        <begin position="864"/>
        <end position="875"/>
    </location>
</feature>
<evidence type="ECO:0000256" key="6">
    <source>
        <dbReference type="ARBA" id="ARBA00023034"/>
    </source>
</evidence>
<feature type="compositionally biased region" description="Basic and acidic residues" evidence="9">
    <location>
        <begin position="834"/>
        <end position="848"/>
    </location>
</feature>
<dbReference type="Pfam" id="PF20663">
    <property type="entry name" value="COG4_N"/>
    <property type="match status" value="1"/>
</dbReference>
<evidence type="ECO:0000259" key="10">
    <source>
        <dbReference type="SMART" id="SM00762"/>
    </source>
</evidence>
<dbReference type="Proteomes" id="UP001497383">
    <property type="component" value="Chromosome 1"/>
</dbReference>
<dbReference type="InterPro" id="IPR048682">
    <property type="entry name" value="COG4"/>
</dbReference>
<dbReference type="Pfam" id="PF08318">
    <property type="entry name" value="COG4_m"/>
    <property type="match status" value="1"/>
</dbReference>
<dbReference type="SMART" id="SM00762">
    <property type="entry name" value="Cog4"/>
    <property type="match status" value="1"/>
</dbReference>
<gene>
    <name evidence="11" type="ORF">LODBEIA_P01010</name>
</gene>
<dbReference type="PANTHER" id="PTHR24016:SF0">
    <property type="entry name" value="CONSERVED OLIGOMERIC GOLGI COMPLEX SUBUNIT 4"/>
    <property type="match status" value="1"/>
</dbReference>
<keyword evidence="12" id="KW-1185">Reference proteome</keyword>
<evidence type="ECO:0000256" key="4">
    <source>
        <dbReference type="ARBA" id="ARBA00022448"/>
    </source>
</evidence>
<dbReference type="EMBL" id="OZ022405">
    <property type="protein sequence ID" value="CAK9435374.1"/>
    <property type="molecule type" value="Genomic_DNA"/>
</dbReference>
<feature type="region of interest" description="Disordered" evidence="9">
    <location>
        <begin position="827"/>
        <end position="875"/>
    </location>
</feature>
<dbReference type="InterPro" id="IPR048680">
    <property type="entry name" value="COG4_N"/>
</dbReference>
<evidence type="ECO:0000313" key="11">
    <source>
        <dbReference type="EMBL" id="CAK9435374.1"/>
    </source>
</evidence>
<keyword evidence="7" id="KW-0472">Membrane</keyword>
<evidence type="ECO:0000256" key="8">
    <source>
        <dbReference type="ARBA" id="ARBA00031340"/>
    </source>
</evidence>
<keyword evidence="5" id="KW-0653">Protein transport</keyword>
<dbReference type="InterPro" id="IPR013167">
    <property type="entry name" value="COG4_M"/>
</dbReference>
<dbReference type="Pfam" id="PF20662">
    <property type="entry name" value="COG4_C"/>
    <property type="match status" value="1"/>
</dbReference>
<evidence type="ECO:0000256" key="3">
    <source>
        <dbReference type="ARBA" id="ARBA00020975"/>
    </source>
</evidence>
<dbReference type="GeneID" id="92205297"/>
<comment type="subcellular location">
    <subcellularLocation>
        <location evidence="1">Golgi apparatus membrane</location>
        <topology evidence="1">Peripheral membrane protein</topology>
    </subcellularLocation>
</comment>
<name>A0ABP0ZCG2_9ASCO</name>
<organism evidence="11 12">
    <name type="scientific">Lodderomyces beijingensis</name>
    <dbReference type="NCBI Taxonomy" id="1775926"/>
    <lineage>
        <taxon>Eukaryota</taxon>
        <taxon>Fungi</taxon>
        <taxon>Dikarya</taxon>
        <taxon>Ascomycota</taxon>
        <taxon>Saccharomycotina</taxon>
        <taxon>Pichiomycetes</taxon>
        <taxon>Debaryomycetaceae</taxon>
        <taxon>Candida/Lodderomyces clade</taxon>
        <taxon>Lodderomyces</taxon>
    </lineage>
</organism>
<evidence type="ECO:0000256" key="1">
    <source>
        <dbReference type="ARBA" id="ARBA00004395"/>
    </source>
</evidence>
<evidence type="ECO:0000313" key="12">
    <source>
        <dbReference type="Proteomes" id="UP001497383"/>
    </source>
</evidence>
<feature type="region of interest" description="Disordered" evidence="9">
    <location>
        <begin position="554"/>
        <end position="578"/>
    </location>
</feature>
<evidence type="ECO:0000256" key="7">
    <source>
        <dbReference type="ARBA" id="ARBA00023136"/>
    </source>
</evidence>
<dbReference type="RefSeq" id="XP_066827039.1">
    <property type="nucleotide sequence ID" value="XM_066970851.1"/>
</dbReference>
<dbReference type="PANTHER" id="PTHR24016">
    <property type="entry name" value="CONSERVED OLIGOMERIC GOLGI COMPLEX SUBUNIT 4"/>
    <property type="match status" value="1"/>
</dbReference>
<proteinExistence type="inferred from homology"/>
<reference evidence="11 12" key="1">
    <citation type="submission" date="2024-03" db="EMBL/GenBank/DDBJ databases">
        <authorList>
            <person name="Brejova B."/>
        </authorList>
    </citation>
    <scope>NUCLEOTIDE SEQUENCE [LARGE SCALE GENOMIC DNA]</scope>
    <source>
        <strain evidence="11 12">CBS 14171</strain>
    </source>
</reference>
<protein>
    <recommendedName>
        <fullName evidence="3">Conserved oligomeric Golgi complex subunit 4</fullName>
    </recommendedName>
    <alternativeName>
        <fullName evidence="8">Component of oligomeric Golgi complex 4</fullName>
    </alternativeName>
</protein>
<evidence type="ECO:0000256" key="5">
    <source>
        <dbReference type="ARBA" id="ARBA00022927"/>
    </source>
</evidence>
<accession>A0ABP0ZCG2</accession>